<dbReference type="Proteomes" id="UP000234341">
    <property type="component" value="Unassembled WGS sequence"/>
</dbReference>
<dbReference type="OrthoDB" id="5941093at2"/>
<dbReference type="RefSeq" id="WP_101685002.1">
    <property type="nucleotide sequence ID" value="NZ_PJRP01000021.1"/>
</dbReference>
<evidence type="ECO:0008006" key="4">
    <source>
        <dbReference type="Google" id="ProtNLM"/>
    </source>
</evidence>
<accession>A0A2N5C439</accession>
<name>A0A2N5C439_9BURK</name>
<organism evidence="2 3">
    <name type="scientific">Cupriavidus pauculus</name>
    <dbReference type="NCBI Taxonomy" id="82633"/>
    <lineage>
        <taxon>Bacteria</taxon>
        <taxon>Pseudomonadati</taxon>
        <taxon>Pseudomonadota</taxon>
        <taxon>Betaproteobacteria</taxon>
        <taxon>Burkholderiales</taxon>
        <taxon>Burkholderiaceae</taxon>
        <taxon>Cupriavidus</taxon>
    </lineage>
</organism>
<proteinExistence type="predicted"/>
<reference evidence="2 3" key="1">
    <citation type="submission" date="2017-12" db="EMBL/GenBank/DDBJ databases">
        <title>Genome sequence of the active heterotrophic nitrifier-denitrifier, Cupriavidus pauculus UM1.</title>
        <authorList>
            <person name="Putonti C."/>
            <person name="Castignetti D."/>
        </authorList>
    </citation>
    <scope>NUCLEOTIDE SEQUENCE [LARGE SCALE GENOMIC DNA]</scope>
    <source>
        <strain evidence="2 3">UM1</strain>
    </source>
</reference>
<feature type="region of interest" description="Disordered" evidence="1">
    <location>
        <begin position="368"/>
        <end position="389"/>
    </location>
</feature>
<sequence length="515" mass="54158">MVAISSVGSQGLVGTAGANSAPAATAAPSQAQATSATTVTLGRAAPAPANWPTYSAKSMGPTPVWEHAIGDPISMRMAGNVSASKLSARFSGLGEALMNQVAGGGASFSQSVIQLSADEPIDAVSSSSFQAHSSNEIQLTITTRGGATVGFTLGSDGDRLRVQASVTDGQLSDSEREALGKLSASFQKSIDALNEVPPRLDLAGLMQYDATQLASVHLQANLALGNNETQTLDFQADDKVRSVTSTGPTGTVKLSVDTTGPTIFGTPAQQAKAVGQYLKQFDDAKVRGQGDTALIAMFKDAFSALHSHYNTASTQQSRFTFSAGDHGMLTGLADFSASISQAPVSINPLRSNETDTFDYQVSQTTQLLGRGQADRGARQQQQSSLDASYHSALSADTPLSLNESPYSQNYYYEQIHDKASSESEFAYRKGDLMKATITQSVDQSRHTQKYVMGHLEEDSTTPTSKSRTIDVLALVKAAQNQSGTGLRRNDEARERVLSSMHDKVLLVGNAAGLAG</sequence>
<protein>
    <recommendedName>
        <fullName evidence="4">Lactate dehydrogenase</fullName>
    </recommendedName>
</protein>
<dbReference type="AlphaFoldDB" id="A0A2N5C439"/>
<evidence type="ECO:0000313" key="2">
    <source>
        <dbReference type="EMBL" id="PLP96993.1"/>
    </source>
</evidence>
<gene>
    <name evidence="2" type="ORF">CYJ10_29565</name>
</gene>
<evidence type="ECO:0000313" key="3">
    <source>
        <dbReference type="Proteomes" id="UP000234341"/>
    </source>
</evidence>
<evidence type="ECO:0000256" key="1">
    <source>
        <dbReference type="SAM" id="MobiDB-lite"/>
    </source>
</evidence>
<comment type="caution">
    <text evidence="2">The sequence shown here is derived from an EMBL/GenBank/DDBJ whole genome shotgun (WGS) entry which is preliminary data.</text>
</comment>
<dbReference type="EMBL" id="PJRP01000021">
    <property type="protein sequence ID" value="PLP96993.1"/>
    <property type="molecule type" value="Genomic_DNA"/>
</dbReference>